<organism evidence="7 8">
    <name type="scientific">Anthostomella pinea</name>
    <dbReference type="NCBI Taxonomy" id="933095"/>
    <lineage>
        <taxon>Eukaryota</taxon>
        <taxon>Fungi</taxon>
        <taxon>Dikarya</taxon>
        <taxon>Ascomycota</taxon>
        <taxon>Pezizomycotina</taxon>
        <taxon>Sordariomycetes</taxon>
        <taxon>Xylariomycetidae</taxon>
        <taxon>Xylariales</taxon>
        <taxon>Xylariaceae</taxon>
        <taxon>Anthostomella</taxon>
    </lineage>
</organism>
<dbReference type="Proteomes" id="UP001295740">
    <property type="component" value="Unassembled WGS sequence"/>
</dbReference>
<dbReference type="PANTHER" id="PTHR24305:SF232">
    <property type="entry name" value="P450, PUTATIVE (EUROFUNG)-RELATED"/>
    <property type="match status" value="1"/>
</dbReference>
<dbReference type="Gene3D" id="1.10.630.10">
    <property type="entry name" value="Cytochrome P450"/>
    <property type="match status" value="1"/>
</dbReference>
<feature type="binding site" description="axial binding residue" evidence="6">
    <location>
        <position position="443"/>
    </location>
    <ligand>
        <name>heme</name>
        <dbReference type="ChEBI" id="CHEBI:30413"/>
    </ligand>
    <ligandPart>
        <name>Fe</name>
        <dbReference type="ChEBI" id="CHEBI:18248"/>
    </ligandPart>
</feature>
<reference evidence="7" key="1">
    <citation type="submission" date="2023-10" db="EMBL/GenBank/DDBJ databases">
        <authorList>
            <person name="Hackl T."/>
        </authorList>
    </citation>
    <scope>NUCLEOTIDE SEQUENCE</scope>
</reference>
<gene>
    <name evidence="7" type="ORF">KHLLAP_LOCUS2435</name>
</gene>
<dbReference type="InterPro" id="IPR036396">
    <property type="entry name" value="Cyt_P450_sf"/>
</dbReference>
<dbReference type="AlphaFoldDB" id="A0AAI8VC73"/>
<dbReference type="GO" id="GO:0020037">
    <property type="term" value="F:heme binding"/>
    <property type="evidence" value="ECO:0007669"/>
    <property type="project" value="InterPro"/>
</dbReference>
<proteinExistence type="inferred from homology"/>
<name>A0AAI8VC73_9PEZI</name>
<comment type="similarity">
    <text evidence="2">Belongs to the cytochrome P450 family.</text>
</comment>
<evidence type="ECO:0000256" key="4">
    <source>
        <dbReference type="ARBA" id="ARBA00022723"/>
    </source>
</evidence>
<evidence type="ECO:0000256" key="1">
    <source>
        <dbReference type="ARBA" id="ARBA00001971"/>
    </source>
</evidence>
<evidence type="ECO:0000313" key="8">
    <source>
        <dbReference type="Proteomes" id="UP001295740"/>
    </source>
</evidence>
<comment type="cofactor">
    <cofactor evidence="1 6">
        <name>heme</name>
        <dbReference type="ChEBI" id="CHEBI:30413"/>
    </cofactor>
</comment>
<dbReference type="Pfam" id="PF00067">
    <property type="entry name" value="p450"/>
    <property type="match status" value="1"/>
</dbReference>
<dbReference type="GO" id="GO:0005506">
    <property type="term" value="F:iron ion binding"/>
    <property type="evidence" value="ECO:0007669"/>
    <property type="project" value="InterPro"/>
</dbReference>
<dbReference type="GO" id="GO:0016705">
    <property type="term" value="F:oxidoreductase activity, acting on paired donors, with incorporation or reduction of molecular oxygen"/>
    <property type="evidence" value="ECO:0007669"/>
    <property type="project" value="InterPro"/>
</dbReference>
<sequence>MWHLYYPLLALAAYIFYTRFLHPLSRVPGPFLASLAPLWLAWQCMHTRRPRLDLDLHKRYGSVVRITPDEVIFSSPEYFKTVYGAGTKYVKSRYYEAPVGMPQKEGWDKLDLLVETDVEKLRVQKRTAGPIYSTANVKKHEGLINNNIARWLQRLKGLAGKPLHLYHEIELLNVDTVCEVTFKKPFGAVEAGSDGGHMESIWAHWEHVGWLGFLPWLNTVEKKLMPWMASLLPAPKVPVFYFARNQIDSHQKARDAGGQEELPECMHTDFHRLAKEKPDFRANWGSQLSKTNIGAGIDTMSQTMSAVIIGVCQTPSAYAQLRAELDTAVTSGLITKGDEPVSYDAAAGLLYLQACMHEAMRLWPNVAIALPRTVPRGGVEIDGYYIPEGYTVGMNPRQLGRNEEVFGAETDSFRPERWLEASKERRNDMQGRNLAFGGPSRRCPGMHLAWFVCSKTLASLFLNFDLKVLNELDGPPGPGGGKWVEQGAFPTRWHGWEVEVTPR</sequence>
<dbReference type="EMBL" id="CAUWAG010000003">
    <property type="protein sequence ID" value="CAJ2501967.1"/>
    <property type="molecule type" value="Genomic_DNA"/>
</dbReference>
<evidence type="ECO:0000313" key="7">
    <source>
        <dbReference type="EMBL" id="CAJ2501967.1"/>
    </source>
</evidence>
<accession>A0AAI8VC73</accession>
<evidence type="ECO:0000256" key="5">
    <source>
        <dbReference type="ARBA" id="ARBA00023004"/>
    </source>
</evidence>
<evidence type="ECO:0000256" key="2">
    <source>
        <dbReference type="ARBA" id="ARBA00010617"/>
    </source>
</evidence>
<protein>
    <submittedName>
        <fullName evidence="7">Uu.00g048200.m01.CDS01</fullName>
    </submittedName>
</protein>
<dbReference type="InterPro" id="IPR001128">
    <property type="entry name" value="Cyt_P450"/>
</dbReference>
<keyword evidence="4 6" id="KW-0479">Metal-binding</keyword>
<keyword evidence="3 6" id="KW-0349">Heme</keyword>
<dbReference type="InterPro" id="IPR002401">
    <property type="entry name" value="Cyt_P450_E_grp-I"/>
</dbReference>
<evidence type="ECO:0000256" key="6">
    <source>
        <dbReference type="PIRSR" id="PIRSR602401-1"/>
    </source>
</evidence>
<dbReference type="InterPro" id="IPR050121">
    <property type="entry name" value="Cytochrome_P450_monoxygenase"/>
</dbReference>
<keyword evidence="8" id="KW-1185">Reference proteome</keyword>
<comment type="caution">
    <text evidence="7">The sequence shown here is derived from an EMBL/GenBank/DDBJ whole genome shotgun (WGS) entry which is preliminary data.</text>
</comment>
<keyword evidence="5 6" id="KW-0408">Iron</keyword>
<evidence type="ECO:0000256" key="3">
    <source>
        <dbReference type="ARBA" id="ARBA00022617"/>
    </source>
</evidence>
<dbReference type="GO" id="GO:0004497">
    <property type="term" value="F:monooxygenase activity"/>
    <property type="evidence" value="ECO:0007669"/>
    <property type="project" value="InterPro"/>
</dbReference>
<dbReference type="PRINTS" id="PR00463">
    <property type="entry name" value="EP450I"/>
</dbReference>
<dbReference type="SUPFAM" id="SSF48264">
    <property type="entry name" value="Cytochrome P450"/>
    <property type="match status" value="1"/>
</dbReference>
<dbReference type="PANTHER" id="PTHR24305">
    <property type="entry name" value="CYTOCHROME P450"/>
    <property type="match status" value="1"/>
</dbReference>